<keyword evidence="2" id="KW-0732">Signal</keyword>
<dbReference type="GO" id="GO:0004252">
    <property type="term" value="F:serine-type endopeptidase activity"/>
    <property type="evidence" value="ECO:0007669"/>
    <property type="project" value="InterPro"/>
</dbReference>
<gene>
    <name evidence="4" type="ORF">RDWZM_009446</name>
</gene>
<feature type="domain" description="Peptidase S1" evidence="3">
    <location>
        <begin position="43"/>
        <end position="228"/>
    </location>
</feature>
<dbReference type="PANTHER" id="PTHR24252:SF7">
    <property type="entry name" value="HYALIN"/>
    <property type="match status" value="1"/>
</dbReference>
<dbReference type="SMART" id="SM00020">
    <property type="entry name" value="Tryp_SPc"/>
    <property type="match status" value="1"/>
</dbReference>
<dbReference type="SUPFAM" id="SSF50494">
    <property type="entry name" value="Trypsin-like serine proteases"/>
    <property type="match status" value="1"/>
</dbReference>
<dbReference type="InterPro" id="IPR018114">
    <property type="entry name" value="TRYPSIN_HIS"/>
</dbReference>
<dbReference type="PROSITE" id="PS50240">
    <property type="entry name" value="TRYPSIN_DOM"/>
    <property type="match status" value="1"/>
</dbReference>
<dbReference type="PROSITE" id="PS00134">
    <property type="entry name" value="TRYPSIN_HIS"/>
    <property type="match status" value="1"/>
</dbReference>
<keyword evidence="1" id="KW-1015">Disulfide bond</keyword>
<sequence>MTKLTRSKMLLKLFVVLALFVASTFADNDPNCGTKGPKPSQRIVGGVNAEPLEFPWQGSLRYFSPTAGWYHTCGCSLINKRWVLTASHCVNRSGVVDPTKYRFVGGEHDRSINEGKEVEVGITDIFVSPLWDPDRIDGDASLLKLERDLKLDDEEKHLGTVCIPDVEDLDKHAGKTCIATGWGNTAWQGTSPNILQKVEVKIIDQATCASRYAIVNPISSRMLCFGEK</sequence>
<dbReference type="InterPro" id="IPR001254">
    <property type="entry name" value="Trypsin_dom"/>
</dbReference>
<keyword evidence="5" id="KW-1185">Reference proteome</keyword>
<reference evidence="4" key="1">
    <citation type="submission" date="2022-12" db="EMBL/GenBank/DDBJ databases">
        <title>Genome assemblies of Blomia tropicalis.</title>
        <authorList>
            <person name="Cui Y."/>
        </authorList>
    </citation>
    <scope>NUCLEOTIDE SEQUENCE</scope>
    <source>
        <tissue evidence="4">Adult mites</tissue>
    </source>
</reference>
<evidence type="ECO:0000256" key="1">
    <source>
        <dbReference type="ARBA" id="ARBA00023157"/>
    </source>
</evidence>
<evidence type="ECO:0000256" key="2">
    <source>
        <dbReference type="SAM" id="SignalP"/>
    </source>
</evidence>
<organism evidence="4 5">
    <name type="scientific">Blomia tropicalis</name>
    <name type="common">Mite</name>
    <dbReference type="NCBI Taxonomy" id="40697"/>
    <lineage>
        <taxon>Eukaryota</taxon>
        <taxon>Metazoa</taxon>
        <taxon>Ecdysozoa</taxon>
        <taxon>Arthropoda</taxon>
        <taxon>Chelicerata</taxon>
        <taxon>Arachnida</taxon>
        <taxon>Acari</taxon>
        <taxon>Acariformes</taxon>
        <taxon>Sarcoptiformes</taxon>
        <taxon>Astigmata</taxon>
        <taxon>Glycyphagoidea</taxon>
        <taxon>Echimyopodidae</taxon>
        <taxon>Blomia</taxon>
    </lineage>
</organism>
<dbReference type="InterPro" id="IPR001314">
    <property type="entry name" value="Peptidase_S1A"/>
</dbReference>
<dbReference type="FunFam" id="2.40.10.10:FF:000068">
    <property type="entry name" value="transmembrane protease serine 2"/>
    <property type="match status" value="1"/>
</dbReference>
<dbReference type="GO" id="GO:0006508">
    <property type="term" value="P:proteolysis"/>
    <property type="evidence" value="ECO:0007669"/>
    <property type="project" value="InterPro"/>
</dbReference>
<dbReference type="OMA" id="HAGKTCI"/>
<dbReference type="AlphaFoldDB" id="A0A9Q0RL09"/>
<dbReference type="InterPro" id="IPR043504">
    <property type="entry name" value="Peptidase_S1_PA_chymotrypsin"/>
</dbReference>
<evidence type="ECO:0000313" key="5">
    <source>
        <dbReference type="Proteomes" id="UP001142055"/>
    </source>
</evidence>
<dbReference type="Gene3D" id="2.40.10.10">
    <property type="entry name" value="Trypsin-like serine proteases"/>
    <property type="match status" value="1"/>
</dbReference>
<comment type="caution">
    <text evidence="4">The sequence shown here is derived from an EMBL/GenBank/DDBJ whole genome shotgun (WGS) entry which is preliminary data.</text>
</comment>
<dbReference type="EMBL" id="JAPWDV010000003">
    <property type="protein sequence ID" value="KAJ6218289.1"/>
    <property type="molecule type" value="Genomic_DNA"/>
</dbReference>
<name>A0A9Q0RL09_BLOTA</name>
<accession>A0A9Q0RL09</accession>
<dbReference type="PANTHER" id="PTHR24252">
    <property type="entry name" value="ACROSIN-RELATED"/>
    <property type="match status" value="1"/>
</dbReference>
<evidence type="ECO:0000313" key="4">
    <source>
        <dbReference type="EMBL" id="KAJ6218289.1"/>
    </source>
</evidence>
<feature type="chain" id="PRO_5040301050" description="Peptidase S1 domain-containing protein" evidence="2">
    <location>
        <begin position="27"/>
        <end position="228"/>
    </location>
</feature>
<dbReference type="Pfam" id="PF00089">
    <property type="entry name" value="Trypsin"/>
    <property type="match status" value="1"/>
</dbReference>
<dbReference type="CDD" id="cd00190">
    <property type="entry name" value="Tryp_SPc"/>
    <property type="match status" value="1"/>
</dbReference>
<evidence type="ECO:0000259" key="3">
    <source>
        <dbReference type="PROSITE" id="PS50240"/>
    </source>
</evidence>
<dbReference type="PRINTS" id="PR00722">
    <property type="entry name" value="CHYMOTRYPSIN"/>
</dbReference>
<proteinExistence type="predicted"/>
<dbReference type="Proteomes" id="UP001142055">
    <property type="component" value="Chromosome 3"/>
</dbReference>
<protein>
    <recommendedName>
        <fullName evidence="3">Peptidase S1 domain-containing protein</fullName>
    </recommendedName>
</protein>
<feature type="signal peptide" evidence="2">
    <location>
        <begin position="1"/>
        <end position="26"/>
    </location>
</feature>
<dbReference type="InterPro" id="IPR009003">
    <property type="entry name" value="Peptidase_S1_PA"/>
</dbReference>